<feature type="region of interest" description="Disordered" evidence="1">
    <location>
        <begin position="1"/>
        <end position="23"/>
    </location>
</feature>
<feature type="region of interest" description="Disordered" evidence="1">
    <location>
        <begin position="213"/>
        <end position="236"/>
    </location>
</feature>
<dbReference type="PROSITE" id="PS51186">
    <property type="entry name" value="GNAT"/>
    <property type="match status" value="1"/>
</dbReference>
<dbReference type="Proteomes" id="UP000470470">
    <property type="component" value="Unassembled WGS sequence"/>
</dbReference>
<dbReference type="AlphaFoldDB" id="A0A7K3WA80"/>
<dbReference type="Pfam" id="PF00583">
    <property type="entry name" value="Acetyltransf_1"/>
    <property type="match status" value="1"/>
</dbReference>
<feature type="compositionally biased region" description="Low complexity" evidence="1">
    <location>
        <begin position="13"/>
        <end position="23"/>
    </location>
</feature>
<reference evidence="3 4" key="1">
    <citation type="submission" date="2020-02" db="EMBL/GenBank/DDBJ databases">
        <title>The whole genome sequence of CPCC 205119.</title>
        <authorList>
            <person name="Jiang Z."/>
        </authorList>
    </citation>
    <scope>NUCLEOTIDE SEQUENCE [LARGE SCALE GENOMIC DNA]</scope>
    <source>
        <strain evidence="3 4">CPCC 205119</strain>
    </source>
</reference>
<proteinExistence type="predicted"/>
<dbReference type="InterPro" id="IPR016181">
    <property type="entry name" value="Acyl_CoA_acyltransferase"/>
</dbReference>
<evidence type="ECO:0000313" key="3">
    <source>
        <dbReference type="EMBL" id="NEL53361.1"/>
    </source>
</evidence>
<accession>A0A7K3WA80</accession>
<feature type="domain" description="N-acetyltransferase" evidence="2">
    <location>
        <begin position="29"/>
        <end position="196"/>
    </location>
</feature>
<feature type="compositionally biased region" description="Pro residues" evidence="1">
    <location>
        <begin position="1"/>
        <end position="12"/>
    </location>
</feature>
<keyword evidence="4" id="KW-1185">Reference proteome</keyword>
<protein>
    <submittedName>
        <fullName evidence="3">GNAT family N-acetyltransferase</fullName>
    </submittedName>
</protein>
<keyword evidence="3" id="KW-0808">Transferase</keyword>
<dbReference type="GO" id="GO:0016747">
    <property type="term" value="F:acyltransferase activity, transferring groups other than amino-acyl groups"/>
    <property type="evidence" value="ECO:0007669"/>
    <property type="project" value="InterPro"/>
</dbReference>
<evidence type="ECO:0000313" key="4">
    <source>
        <dbReference type="Proteomes" id="UP000470470"/>
    </source>
</evidence>
<evidence type="ECO:0000259" key="2">
    <source>
        <dbReference type="PROSITE" id="PS51186"/>
    </source>
</evidence>
<dbReference type="InterPro" id="IPR000182">
    <property type="entry name" value="GNAT_dom"/>
</dbReference>
<comment type="caution">
    <text evidence="3">The sequence shown here is derived from an EMBL/GenBank/DDBJ whole genome shotgun (WGS) entry which is preliminary data.</text>
</comment>
<evidence type="ECO:0000256" key="1">
    <source>
        <dbReference type="SAM" id="MobiDB-lite"/>
    </source>
</evidence>
<sequence>MTAVPVPSPRPPSGVVRSGRAGAAHRSAVQTRVARGDDLAAVLALVRQYRAESHVEHVLTGQGPGAAAAAGFRRLLADPQHRVVLAVLPGPNAPGADTAGEVAVGLAVLGVDPLSVVLGSPQVTVDSFVVHRDHRRRGVGAVLLAAAAAYAEQTGAEHVVAAAGGHEAERQRFLSRMGFAPLTTRRIVSREQLSRSLSAWQRSWLPGTALLRAAPRRRPGTSTGSFPVVRPRPDAG</sequence>
<gene>
    <name evidence="3" type="ORF">G1H19_04965</name>
</gene>
<organism evidence="3 4">
    <name type="scientific">Goekera deserti</name>
    <dbReference type="NCBI Taxonomy" id="2497753"/>
    <lineage>
        <taxon>Bacteria</taxon>
        <taxon>Bacillati</taxon>
        <taxon>Actinomycetota</taxon>
        <taxon>Actinomycetes</taxon>
        <taxon>Geodermatophilales</taxon>
        <taxon>Geodermatophilaceae</taxon>
        <taxon>Goekera</taxon>
    </lineage>
</organism>
<dbReference type="Gene3D" id="3.40.630.30">
    <property type="match status" value="1"/>
</dbReference>
<dbReference type="RefSeq" id="WP_152730643.1">
    <property type="nucleotide sequence ID" value="NZ_JAABOZ010000002.1"/>
</dbReference>
<dbReference type="EMBL" id="JAAGWK010000009">
    <property type="protein sequence ID" value="NEL53361.1"/>
    <property type="molecule type" value="Genomic_DNA"/>
</dbReference>
<name>A0A7K3WA80_9ACTN</name>
<dbReference type="SUPFAM" id="SSF55729">
    <property type="entry name" value="Acyl-CoA N-acyltransferases (Nat)"/>
    <property type="match status" value="1"/>
</dbReference>